<protein>
    <submittedName>
        <fullName evidence="2">VOC family protein</fullName>
    </submittedName>
</protein>
<proteinExistence type="predicted"/>
<dbReference type="InterPro" id="IPR037523">
    <property type="entry name" value="VOC_core"/>
</dbReference>
<name>A0ABN3U275_9ACTN</name>
<gene>
    <name evidence="2" type="ORF">GCM10010315_46590</name>
</gene>
<dbReference type="Gene3D" id="3.10.180.10">
    <property type="entry name" value="2,3-Dihydroxybiphenyl 1,2-Dioxygenase, domain 1"/>
    <property type="match status" value="1"/>
</dbReference>
<dbReference type="SUPFAM" id="SSF54593">
    <property type="entry name" value="Glyoxalase/Bleomycin resistance protein/Dihydroxybiphenyl dioxygenase"/>
    <property type="match status" value="1"/>
</dbReference>
<dbReference type="RefSeq" id="WP_344437470.1">
    <property type="nucleotide sequence ID" value="NZ_BAAASL010000019.1"/>
</dbReference>
<organism evidence="2 3">
    <name type="scientific">Streptomyces luteosporeus</name>
    <dbReference type="NCBI Taxonomy" id="173856"/>
    <lineage>
        <taxon>Bacteria</taxon>
        <taxon>Bacillati</taxon>
        <taxon>Actinomycetota</taxon>
        <taxon>Actinomycetes</taxon>
        <taxon>Kitasatosporales</taxon>
        <taxon>Streptomycetaceae</taxon>
        <taxon>Streptomyces</taxon>
    </lineage>
</organism>
<sequence length="126" mass="14321">MNVHLDHTVINSTHRFEAARFLTGLLGAADPEVNGPFAAVRLEGGVTLDYADHIVPAREIVQQHFCFRVTDEHFDEIFARVQERGLEYWADPYHRTPGEINHLAGGRGFYVLDPDGHNLEFLTRTH</sequence>
<dbReference type="Proteomes" id="UP001500886">
    <property type="component" value="Unassembled WGS sequence"/>
</dbReference>
<evidence type="ECO:0000313" key="2">
    <source>
        <dbReference type="EMBL" id="GAA2722126.1"/>
    </source>
</evidence>
<evidence type="ECO:0000259" key="1">
    <source>
        <dbReference type="PROSITE" id="PS51819"/>
    </source>
</evidence>
<dbReference type="InterPro" id="IPR004360">
    <property type="entry name" value="Glyas_Fos-R_dOase_dom"/>
</dbReference>
<dbReference type="EMBL" id="BAAASL010000019">
    <property type="protein sequence ID" value="GAA2722126.1"/>
    <property type="molecule type" value="Genomic_DNA"/>
</dbReference>
<dbReference type="PROSITE" id="PS51819">
    <property type="entry name" value="VOC"/>
    <property type="match status" value="1"/>
</dbReference>
<evidence type="ECO:0000313" key="3">
    <source>
        <dbReference type="Proteomes" id="UP001500886"/>
    </source>
</evidence>
<feature type="domain" description="VOC" evidence="1">
    <location>
        <begin position="4"/>
        <end position="124"/>
    </location>
</feature>
<reference evidence="2 3" key="1">
    <citation type="journal article" date="2019" name="Int. J. Syst. Evol. Microbiol.">
        <title>The Global Catalogue of Microorganisms (GCM) 10K type strain sequencing project: providing services to taxonomists for standard genome sequencing and annotation.</title>
        <authorList>
            <consortium name="The Broad Institute Genomics Platform"/>
            <consortium name="The Broad Institute Genome Sequencing Center for Infectious Disease"/>
            <person name="Wu L."/>
            <person name="Ma J."/>
        </authorList>
    </citation>
    <scope>NUCLEOTIDE SEQUENCE [LARGE SCALE GENOMIC DNA]</scope>
    <source>
        <strain evidence="2 3">JCM 4542</strain>
    </source>
</reference>
<dbReference type="InterPro" id="IPR029068">
    <property type="entry name" value="Glyas_Bleomycin-R_OHBP_Dase"/>
</dbReference>
<dbReference type="CDD" id="cd08351">
    <property type="entry name" value="ChaP_like"/>
    <property type="match status" value="1"/>
</dbReference>
<comment type="caution">
    <text evidence="2">The sequence shown here is derived from an EMBL/GenBank/DDBJ whole genome shotgun (WGS) entry which is preliminary data.</text>
</comment>
<dbReference type="Pfam" id="PF00903">
    <property type="entry name" value="Glyoxalase"/>
    <property type="match status" value="1"/>
</dbReference>
<accession>A0ABN3U275</accession>
<keyword evidence="3" id="KW-1185">Reference proteome</keyword>